<dbReference type="SUPFAM" id="SSF46689">
    <property type="entry name" value="Homeodomain-like"/>
    <property type="match status" value="1"/>
</dbReference>
<dbReference type="AlphaFoldDB" id="A0A336KGK9"/>
<dbReference type="InterPro" id="IPR047655">
    <property type="entry name" value="Transpos_IS630-like"/>
</dbReference>
<evidence type="ECO:0000256" key="1">
    <source>
        <dbReference type="ARBA" id="ARBA00004123"/>
    </source>
</evidence>
<dbReference type="InterPro" id="IPR009057">
    <property type="entry name" value="Homeodomain-like_sf"/>
</dbReference>
<organism evidence="3">
    <name type="scientific">Culicoides sonorensis</name>
    <name type="common">Biting midge</name>
    <dbReference type="NCBI Taxonomy" id="179676"/>
    <lineage>
        <taxon>Eukaryota</taxon>
        <taxon>Metazoa</taxon>
        <taxon>Ecdysozoa</taxon>
        <taxon>Arthropoda</taxon>
        <taxon>Hexapoda</taxon>
        <taxon>Insecta</taxon>
        <taxon>Pterygota</taxon>
        <taxon>Neoptera</taxon>
        <taxon>Endopterygota</taxon>
        <taxon>Diptera</taxon>
        <taxon>Nematocera</taxon>
        <taxon>Chironomoidea</taxon>
        <taxon>Ceratopogonidae</taxon>
        <taxon>Ceratopogoninae</taxon>
        <taxon>Culicoides</taxon>
        <taxon>Monoculicoides</taxon>
    </lineage>
</organism>
<accession>A0A336KGK9</accession>
<dbReference type="PANTHER" id="PTHR46564:SF1">
    <property type="entry name" value="TRANSPOSASE"/>
    <property type="match status" value="1"/>
</dbReference>
<dbReference type="InterPro" id="IPR036397">
    <property type="entry name" value="RNaseH_sf"/>
</dbReference>
<dbReference type="InterPro" id="IPR038717">
    <property type="entry name" value="Tc1-like_DDE_dom"/>
</dbReference>
<comment type="subcellular location">
    <subcellularLocation>
        <location evidence="1">Nucleus</location>
    </subcellularLocation>
</comment>
<gene>
    <name evidence="3" type="primary">CSON009017</name>
</gene>
<dbReference type="OMA" id="CARISQR"/>
<dbReference type="GO" id="GO:0003676">
    <property type="term" value="F:nucleic acid binding"/>
    <property type="evidence" value="ECO:0007669"/>
    <property type="project" value="InterPro"/>
</dbReference>
<evidence type="ECO:0000313" key="3">
    <source>
        <dbReference type="EMBL" id="SSX03072.1"/>
    </source>
</evidence>
<dbReference type="EMBL" id="UFQT01000349">
    <property type="protein sequence ID" value="SSX23438.1"/>
    <property type="molecule type" value="Genomic_DNA"/>
</dbReference>
<dbReference type="EMBL" id="UFQS01000349">
    <property type="protein sequence ID" value="SSX03072.1"/>
    <property type="molecule type" value="Genomic_DNA"/>
</dbReference>
<dbReference type="InterPro" id="IPR012337">
    <property type="entry name" value="RNaseH-like_sf"/>
</dbReference>
<dbReference type="Gene3D" id="3.30.420.10">
    <property type="entry name" value="Ribonuclease H-like superfamily/Ribonuclease H"/>
    <property type="match status" value="1"/>
</dbReference>
<dbReference type="GO" id="GO:0005634">
    <property type="term" value="C:nucleus"/>
    <property type="evidence" value="ECO:0007669"/>
    <property type="project" value="UniProtKB-SubCell"/>
</dbReference>
<feature type="domain" description="Tc1-like transposase DDE" evidence="2">
    <location>
        <begin position="154"/>
        <end position="296"/>
    </location>
</feature>
<dbReference type="Pfam" id="PF13358">
    <property type="entry name" value="DDE_3"/>
    <property type="match status" value="1"/>
</dbReference>
<evidence type="ECO:0000259" key="2">
    <source>
        <dbReference type="Pfam" id="PF13358"/>
    </source>
</evidence>
<dbReference type="PANTHER" id="PTHR46564">
    <property type="entry name" value="TRANSPOSASE"/>
    <property type="match status" value="1"/>
</dbReference>
<dbReference type="SUPFAM" id="SSF53098">
    <property type="entry name" value="Ribonuclease H-like"/>
    <property type="match status" value="1"/>
</dbReference>
<evidence type="ECO:0000313" key="4">
    <source>
        <dbReference type="EMBL" id="SSX23438.1"/>
    </source>
</evidence>
<dbReference type="NCBIfam" id="NF033545">
    <property type="entry name" value="transpos_IS630"/>
    <property type="match status" value="1"/>
</dbReference>
<proteinExistence type="predicted"/>
<protein>
    <submittedName>
        <fullName evidence="3">CSON009017 protein</fullName>
    </submittedName>
</protein>
<reference evidence="4" key="2">
    <citation type="submission" date="2018-07" db="EMBL/GenBank/DDBJ databases">
        <authorList>
            <person name="Quirk P.G."/>
            <person name="Krulwich T.A."/>
        </authorList>
    </citation>
    <scope>NUCLEOTIDE SEQUENCE</scope>
</reference>
<sequence length="347" mass="40390">MANIFNEVERKQASANTIYYCLNQYYRLGKSVTQLSKDFCKNKSTISRWIQNYENSGFISRKERAKVYISFNEEKISWIIGLFMKNPTLFLSEAKIQFESEFNEKISIASINRILHVKGFSYKALERRAIQISETQILRFVKEIHSFSWDLSSLLFLDEVSVDNRSIWRKKGYGVVGQKLVYRGEFNRTVRTSLLCFMGQNGIVDYFTTQGTYTRKTFFECCRDFALSGNVVKYPGRHSVWVLDGAKIHCDPHIITYLRSLGIVVVFLPPYCPFFNPIEILFGILKKHITKNYVENNSRSMNLMVFEALLALSKKDCTNLFKKCGFVSNSRFDVKKGLENDKQFVEN</sequence>
<reference evidence="3" key="1">
    <citation type="submission" date="2018-04" db="EMBL/GenBank/DDBJ databases">
        <authorList>
            <person name="Go L.Y."/>
            <person name="Mitchell J.A."/>
        </authorList>
    </citation>
    <scope>NUCLEOTIDE SEQUENCE</scope>
    <source>
        <tissue evidence="3">Whole organism</tissue>
    </source>
</reference>
<dbReference type="VEuPathDB" id="VectorBase:CSON009017"/>
<name>A0A336KGK9_CULSO</name>